<protein>
    <submittedName>
        <fullName evidence="1">Uncharacterized protein</fullName>
    </submittedName>
</protein>
<accession>A0A834U010</accession>
<dbReference type="Proteomes" id="UP000634136">
    <property type="component" value="Unassembled WGS sequence"/>
</dbReference>
<organism evidence="1 2">
    <name type="scientific">Senna tora</name>
    <dbReference type="NCBI Taxonomy" id="362788"/>
    <lineage>
        <taxon>Eukaryota</taxon>
        <taxon>Viridiplantae</taxon>
        <taxon>Streptophyta</taxon>
        <taxon>Embryophyta</taxon>
        <taxon>Tracheophyta</taxon>
        <taxon>Spermatophyta</taxon>
        <taxon>Magnoliopsida</taxon>
        <taxon>eudicotyledons</taxon>
        <taxon>Gunneridae</taxon>
        <taxon>Pentapetalae</taxon>
        <taxon>rosids</taxon>
        <taxon>fabids</taxon>
        <taxon>Fabales</taxon>
        <taxon>Fabaceae</taxon>
        <taxon>Caesalpinioideae</taxon>
        <taxon>Cassia clade</taxon>
        <taxon>Senna</taxon>
    </lineage>
</organism>
<evidence type="ECO:0000313" key="2">
    <source>
        <dbReference type="Proteomes" id="UP000634136"/>
    </source>
</evidence>
<evidence type="ECO:0000313" key="1">
    <source>
        <dbReference type="EMBL" id="KAF7829651.1"/>
    </source>
</evidence>
<reference evidence="1" key="1">
    <citation type="submission" date="2020-09" db="EMBL/GenBank/DDBJ databases">
        <title>Genome-Enabled Discovery of Anthraquinone Biosynthesis in Senna tora.</title>
        <authorList>
            <person name="Kang S.-H."/>
            <person name="Pandey R.P."/>
            <person name="Lee C.-M."/>
            <person name="Sim J.-S."/>
            <person name="Jeong J.-T."/>
            <person name="Choi B.-S."/>
            <person name="Jung M."/>
            <person name="Ginzburg D."/>
            <person name="Zhao K."/>
            <person name="Won S.Y."/>
            <person name="Oh T.-J."/>
            <person name="Yu Y."/>
            <person name="Kim N.-H."/>
            <person name="Lee O.R."/>
            <person name="Lee T.-H."/>
            <person name="Bashyal P."/>
            <person name="Kim T.-S."/>
            <person name="Lee W.-H."/>
            <person name="Kawkins C."/>
            <person name="Kim C.-K."/>
            <person name="Kim J.S."/>
            <person name="Ahn B.O."/>
            <person name="Rhee S.Y."/>
            <person name="Sohng J.K."/>
        </authorList>
    </citation>
    <scope>NUCLEOTIDE SEQUENCE</scope>
    <source>
        <tissue evidence="1">Leaf</tissue>
    </source>
</reference>
<gene>
    <name evidence="1" type="ORF">G2W53_011984</name>
</gene>
<sequence>MEVSVLNPILWIPPGPGQDNPTL</sequence>
<proteinExistence type="predicted"/>
<comment type="caution">
    <text evidence="1">The sequence shown here is derived from an EMBL/GenBank/DDBJ whole genome shotgun (WGS) entry which is preliminary data.</text>
</comment>
<dbReference type="AlphaFoldDB" id="A0A834U010"/>
<keyword evidence="2" id="KW-1185">Reference proteome</keyword>
<dbReference type="EMBL" id="JAAIUW010000005">
    <property type="protein sequence ID" value="KAF7829651.1"/>
    <property type="molecule type" value="Genomic_DNA"/>
</dbReference>
<name>A0A834U010_9FABA</name>